<organism evidence="2 3">
    <name type="scientific">Luteolibacter soli</name>
    <dbReference type="NCBI Taxonomy" id="3135280"/>
    <lineage>
        <taxon>Bacteria</taxon>
        <taxon>Pseudomonadati</taxon>
        <taxon>Verrucomicrobiota</taxon>
        <taxon>Verrucomicrobiia</taxon>
        <taxon>Verrucomicrobiales</taxon>
        <taxon>Verrucomicrobiaceae</taxon>
        <taxon>Luteolibacter</taxon>
    </lineage>
</organism>
<gene>
    <name evidence="2" type="ORF">WKV53_05165</name>
</gene>
<dbReference type="Proteomes" id="UP001371305">
    <property type="component" value="Unassembled WGS sequence"/>
</dbReference>
<sequence length="175" mass="18452">MRIPLLLLTLTLATIGCRKVVTTTSSPAVTTPDTLIAGMVIRTAGTWSAHTKTTTNKLAVTVSPSSVSWEVTKEEKLPGGGSGGASGSSGLSLPSPTAPWFIFVESPQRLWFFNGTSDLNYNLSDHGGSRGGPAISAGKLLPTDEKVPTDLILLLPPDLQKQFPPIPPKTDRPSF</sequence>
<keyword evidence="3" id="KW-1185">Reference proteome</keyword>
<comment type="caution">
    <text evidence="2">The sequence shown here is derived from an EMBL/GenBank/DDBJ whole genome shotgun (WGS) entry which is preliminary data.</text>
</comment>
<feature type="compositionally biased region" description="Gly residues" evidence="1">
    <location>
        <begin position="78"/>
        <end position="87"/>
    </location>
</feature>
<evidence type="ECO:0000313" key="3">
    <source>
        <dbReference type="Proteomes" id="UP001371305"/>
    </source>
</evidence>
<protein>
    <submittedName>
        <fullName evidence="2">Uncharacterized protein</fullName>
    </submittedName>
</protein>
<dbReference type="RefSeq" id="WP_341403286.1">
    <property type="nucleotide sequence ID" value="NZ_JBBUKT010000002.1"/>
</dbReference>
<name>A0ABU9AQ76_9BACT</name>
<reference evidence="2 3" key="1">
    <citation type="submission" date="2024-04" db="EMBL/GenBank/DDBJ databases">
        <title>Luteolibacter sp. isolated from soil.</title>
        <authorList>
            <person name="An J."/>
        </authorList>
    </citation>
    <scope>NUCLEOTIDE SEQUENCE [LARGE SCALE GENOMIC DNA]</scope>
    <source>
        <strain evidence="2 3">Y139</strain>
    </source>
</reference>
<accession>A0ABU9AQ76</accession>
<proteinExistence type="predicted"/>
<dbReference type="PROSITE" id="PS51257">
    <property type="entry name" value="PROKAR_LIPOPROTEIN"/>
    <property type="match status" value="1"/>
</dbReference>
<evidence type="ECO:0000313" key="2">
    <source>
        <dbReference type="EMBL" id="MEK7949869.1"/>
    </source>
</evidence>
<feature type="region of interest" description="Disordered" evidence="1">
    <location>
        <begin position="71"/>
        <end position="91"/>
    </location>
</feature>
<evidence type="ECO:0000256" key="1">
    <source>
        <dbReference type="SAM" id="MobiDB-lite"/>
    </source>
</evidence>
<dbReference type="EMBL" id="JBBUKT010000002">
    <property type="protein sequence ID" value="MEK7949869.1"/>
    <property type="molecule type" value="Genomic_DNA"/>
</dbReference>